<dbReference type="GO" id="GO:0003676">
    <property type="term" value="F:nucleic acid binding"/>
    <property type="evidence" value="ECO:0007669"/>
    <property type="project" value="InterPro"/>
</dbReference>
<keyword evidence="2" id="KW-1185">Reference proteome</keyword>
<evidence type="ECO:0000313" key="1">
    <source>
        <dbReference type="Ensembl" id="ENSOTSP00005138675.1"/>
    </source>
</evidence>
<dbReference type="InterPro" id="IPR036397">
    <property type="entry name" value="RNaseH_sf"/>
</dbReference>
<evidence type="ECO:0000313" key="2">
    <source>
        <dbReference type="Proteomes" id="UP000694402"/>
    </source>
</evidence>
<accession>A0AAZ3REA1</accession>
<gene>
    <name evidence="1" type="primary">FKBP1B</name>
</gene>
<proteinExistence type="predicted"/>
<dbReference type="Ensembl" id="ENSOTST00005181804.1">
    <property type="protein sequence ID" value="ENSOTSP00005138675.1"/>
    <property type="gene ID" value="ENSOTSG00005073056.1"/>
</dbReference>
<organism evidence="1 2">
    <name type="scientific">Oncorhynchus tshawytscha</name>
    <name type="common">Chinook salmon</name>
    <name type="synonym">Salmo tshawytscha</name>
    <dbReference type="NCBI Taxonomy" id="74940"/>
    <lineage>
        <taxon>Eukaryota</taxon>
        <taxon>Metazoa</taxon>
        <taxon>Chordata</taxon>
        <taxon>Craniata</taxon>
        <taxon>Vertebrata</taxon>
        <taxon>Euteleostomi</taxon>
        <taxon>Actinopterygii</taxon>
        <taxon>Neopterygii</taxon>
        <taxon>Teleostei</taxon>
        <taxon>Protacanthopterygii</taxon>
        <taxon>Salmoniformes</taxon>
        <taxon>Salmonidae</taxon>
        <taxon>Salmoninae</taxon>
        <taxon>Oncorhynchus</taxon>
    </lineage>
</organism>
<dbReference type="GeneTree" id="ENSGT01130000278578"/>
<dbReference type="Gene3D" id="3.30.420.10">
    <property type="entry name" value="Ribonuclease H-like superfamily/Ribonuclease H"/>
    <property type="match status" value="1"/>
</dbReference>
<reference evidence="2" key="1">
    <citation type="journal article" date="2018" name="PLoS ONE">
        <title>Chinook salmon (Oncorhynchus tshawytscha) genome and transcriptome.</title>
        <authorList>
            <person name="Christensen K.A."/>
            <person name="Leong J.S."/>
            <person name="Sakhrani D."/>
            <person name="Biagi C.A."/>
            <person name="Minkley D.R."/>
            <person name="Withler R.E."/>
            <person name="Rondeau E.B."/>
            <person name="Koop B.F."/>
            <person name="Devlin R.H."/>
        </authorList>
    </citation>
    <scope>NUCLEOTIDE SEQUENCE [LARGE SCALE GENOMIC DNA]</scope>
</reference>
<reference evidence="1" key="3">
    <citation type="submission" date="2025-09" db="UniProtKB">
        <authorList>
            <consortium name="Ensembl"/>
        </authorList>
    </citation>
    <scope>IDENTIFICATION</scope>
</reference>
<name>A0AAZ3REA1_ONCTS</name>
<protein>
    <submittedName>
        <fullName evidence="1">Uncharacterized protein</fullName>
    </submittedName>
</protein>
<reference evidence="1" key="2">
    <citation type="submission" date="2025-08" db="UniProtKB">
        <authorList>
            <consortium name="Ensembl"/>
        </authorList>
    </citation>
    <scope>IDENTIFICATION</scope>
</reference>
<sequence>MVREVIKNPIVTDRDLEFLCGDGRTLQKDNHLCSAPPIRPYSRVAIRKLLLSKRHMTVHLEFAKRNLKTQTMRNIIWSETKIELFGLNAKSHVWRKPGTIPMAKHGYGSIMLLGCFSVAGTGRLVRIKANMNGAKFREP</sequence>
<dbReference type="Proteomes" id="UP000694402">
    <property type="component" value="Unassembled WGS sequence"/>
</dbReference>
<dbReference type="AlphaFoldDB" id="A0AAZ3REA1"/>